<evidence type="ECO:0000256" key="3">
    <source>
        <dbReference type="ARBA" id="ARBA00022519"/>
    </source>
</evidence>
<proteinExistence type="inferred from homology"/>
<keyword evidence="8 9" id="KW-0131">Cell cycle</keyword>
<evidence type="ECO:0000259" key="10">
    <source>
        <dbReference type="PROSITE" id="PS51779"/>
    </source>
</evidence>
<dbReference type="Proteomes" id="UP000589716">
    <property type="component" value="Unassembled WGS sequence"/>
</dbReference>
<dbReference type="PANTHER" id="PTHR35851:SF1">
    <property type="entry name" value="CELL DIVISION PROTEIN FTSQ"/>
    <property type="match status" value="1"/>
</dbReference>
<evidence type="ECO:0000313" key="11">
    <source>
        <dbReference type="EMBL" id="NZA02410.1"/>
    </source>
</evidence>
<dbReference type="HAMAP" id="MF_00911">
    <property type="entry name" value="FtsQ_subfam"/>
    <property type="match status" value="1"/>
</dbReference>
<dbReference type="GO" id="GO:0005886">
    <property type="term" value="C:plasma membrane"/>
    <property type="evidence" value="ECO:0007669"/>
    <property type="project" value="UniProtKB-SubCell"/>
</dbReference>
<dbReference type="GO" id="GO:0090529">
    <property type="term" value="P:cell septum assembly"/>
    <property type="evidence" value="ECO:0007669"/>
    <property type="project" value="InterPro"/>
</dbReference>
<dbReference type="Pfam" id="PF08478">
    <property type="entry name" value="POTRA_1"/>
    <property type="match status" value="1"/>
</dbReference>
<name>A0A853IXK3_9BURK</name>
<dbReference type="Gene3D" id="3.40.50.11690">
    <property type="entry name" value="Cell division protein FtsQ/DivIB"/>
    <property type="match status" value="1"/>
</dbReference>
<comment type="subcellular location">
    <subcellularLocation>
        <location evidence="9">Cell inner membrane</location>
        <topology evidence="9">Single-pass type II membrane protein</topology>
    </subcellularLocation>
    <subcellularLocation>
        <location evidence="1">Membrane</location>
    </subcellularLocation>
    <text evidence="9">Localizes to the division septum.</text>
</comment>
<evidence type="ECO:0000256" key="5">
    <source>
        <dbReference type="ARBA" id="ARBA00022692"/>
    </source>
</evidence>
<evidence type="ECO:0000256" key="2">
    <source>
        <dbReference type="ARBA" id="ARBA00022475"/>
    </source>
</evidence>
<keyword evidence="7 9" id="KW-0472">Membrane</keyword>
<keyword evidence="6 9" id="KW-1133">Transmembrane helix</keyword>
<dbReference type="InterPro" id="IPR034746">
    <property type="entry name" value="POTRA"/>
</dbReference>
<dbReference type="InterPro" id="IPR026579">
    <property type="entry name" value="FtsQ"/>
</dbReference>
<comment type="similarity">
    <text evidence="9">Belongs to the FtsQ/DivIB family. FtsQ subfamily.</text>
</comment>
<evidence type="ECO:0000256" key="8">
    <source>
        <dbReference type="ARBA" id="ARBA00023306"/>
    </source>
</evidence>
<keyword evidence="2 9" id="KW-1003">Cell membrane</keyword>
<feature type="transmembrane region" description="Helical" evidence="9">
    <location>
        <begin position="20"/>
        <end position="38"/>
    </location>
</feature>
<evidence type="ECO:0000256" key="9">
    <source>
        <dbReference type="HAMAP-Rule" id="MF_00911"/>
    </source>
</evidence>
<dbReference type="AlphaFoldDB" id="A0A853IXK3"/>
<feature type="domain" description="POTRA" evidence="10">
    <location>
        <begin position="43"/>
        <end position="112"/>
    </location>
</feature>
<dbReference type="EMBL" id="JACCKX010000001">
    <property type="protein sequence ID" value="NZA02410.1"/>
    <property type="molecule type" value="Genomic_DNA"/>
</dbReference>
<gene>
    <name evidence="9" type="primary">ftsQ</name>
    <name evidence="11" type="ORF">H0I39_12740</name>
</gene>
<dbReference type="GO" id="GO:0043093">
    <property type="term" value="P:FtsZ-dependent cytokinesis"/>
    <property type="evidence" value="ECO:0007669"/>
    <property type="project" value="UniProtKB-UniRule"/>
</dbReference>
<dbReference type="GO" id="GO:0032153">
    <property type="term" value="C:cell division site"/>
    <property type="evidence" value="ECO:0007669"/>
    <property type="project" value="UniProtKB-UniRule"/>
</dbReference>
<keyword evidence="4 9" id="KW-0132">Cell division</keyword>
<reference evidence="11 12" key="1">
    <citation type="submission" date="2020-07" db="EMBL/GenBank/DDBJ databases">
        <authorList>
            <person name="Maaloum M."/>
        </authorList>
    </citation>
    <scope>NUCLEOTIDE SEQUENCE [LARGE SCALE GENOMIC DNA]</scope>
    <source>
        <strain evidence="11 12">GCS-AN-3</strain>
    </source>
</reference>
<dbReference type="Gene3D" id="3.10.20.310">
    <property type="entry name" value="membrane protein fhac"/>
    <property type="match status" value="1"/>
</dbReference>
<evidence type="ECO:0000313" key="12">
    <source>
        <dbReference type="Proteomes" id="UP000589716"/>
    </source>
</evidence>
<organism evidence="11 12">
    <name type="scientific">Ottowia beijingensis</name>
    <dbReference type="NCBI Taxonomy" id="1207057"/>
    <lineage>
        <taxon>Bacteria</taxon>
        <taxon>Pseudomonadati</taxon>
        <taxon>Pseudomonadota</taxon>
        <taxon>Betaproteobacteria</taxon>
        <taxon>Burkholderiales</taxon>
        <taxon>Comamonadaceae</taxon>
        <taxon>Ottowia</taxon>
    </lineage>
</organism>
<evidence type="ECO:0000256" key="7">
    <source>
        <dbReference type="ARBA" id="ARBA00023136"/>
    </source>
</evidence>
<protein>
    <recommendedName>
        <fullName evidence="9">Cell division protein FtsQ</fullName>
    </recommendedName>
</protein>
<evidence type="ECO:0000256" key="6">
    <source>
        <dbReference type="ARBA" id="ARBA00022989"/>
    </source>
</evidence>
<comment type="subunit">
    <text evidence="9">Part of a complex composed of FtsB, FtsL and FtsQ.</text>
</comment>
<keyword evidence="12" id="KW-1185">Reference proteome</keyword>
<comment type="caution">
    <text evidence="11">The sequence shown here is derived from an EMBL/GenBank/DDBJ whole genome shotgun (WGS) entry which is preliminary data.</text>
</comment>
<dbReference type="PROSITE" id="PS51779">
    <property type="entry name" value="POTRA"/>
    <property type="match status" value="1"/>
</dbReference>
<dbReference type="Pfam" id="PF03799">
    <property type="entry name" value="FtsQ_DivIB_C"/>
    <property type="match status" value="1"/>
</dbReference>
<evidence type="ECO:0000256" key="1">
    <source>
        <dbReference type="ARBA" id="ARBA00004370"/>
    </source>
</evidence>
<dbReference type="InterPro" id="IPR005548">
    <property type="entry name" value="Cell_div_FtsQ/DivIB_C"/>
</dbReference>
<accession>A0A853IXK3</accession>
<evidence type="ECO:0000256" key="4">
    <source>
        <dbReference type="ARBA" id="ARBA00022618"/>
    </source>
</evidence>
<dbReference type="PANTHER" id="PTHR35851">
    <property type="entry name" value="CELL DIVISION PROTEIN FTSQ"/>
    <property type="match status" value="1"/>
</dbReference>
<sequence>MTNSLPVPVDVRLMNVTTSLLVTGLVLACLAAGLWWALRNPAFAIRQIVVAGDTTHNSATSLRAAVAPRLSGNFFTLDLASAQAAFQAAPWVRRAVVQREFPGRLNVILQEHRAVAHWGEGDDTPLVNSFGEVFEAAGGNDLSDDELPVLAGPEGQAAQVLAMHRLLNPLVAPLDAQIAQLALQSRGNWQAELDNGAVIELGHGEPPALAARLKQFVGTVKEVAARHQRPVEAVEAADLRHPGGYALRLRGVTTVRPDTPPGKPAATR</sequence>
<comment type="function">
    <text evidence="9">Essential cell division protein. May link together the upstream cell division proteins, which are predominantly cytoplasmic, with the downstream cell division proteins, which are predominantly periplasmic. May control correct divisome assembly.</text>
</comment>
<keyword evidence="5 9" id="KW-0812">Transmembrane</keyword>
<dbReference type="InterPro" id="IPR013685">
    <property type="entry name" value="POTRA_FtsQ_type"/>
</dbReference>
<dbReference type="RefSeq" id="WP_180550746.1">
    <property type="nucleotide sequence ID" value="NZ_DAIPTI010000008.1"/>
</dbReference>
<keyword evidence="3 9" id="KW-0997">Cell inner membrane</keyword>
<dbReference type="InterPro" id="IPR045335">
    <property type="entry name" value="FtsQ_C_sf"/>
</dbReference>